<evidence type="ECO:0000313" key="9">
    <source>
        <dbReference type="EMBL" id="OKL52191.1"/>
    </source>
</evidence>
<comment type="similarity">
    <text evidence="7">Belongs to the binding-protein-dependent transport system permease family.</text>
</comment>
<organism evidence="9 10">
    <name type="scientific">Buchananella hordeovulneris</name>
    <dbReference type="NCBI Taxonomy" id="52770"/>
    <lineage>
        <taxon>Bacteria</taxon>
        <taxon>Bacillati</taxon>
        <taxon>Actinomycetota</taxon>
        <taxon>Actinomycetes</taxon>
        <taxon>Actinomycetales</taxon>
        <taxon>Actinomycetaceae</taxon>
        <taxon>Buchananella</taxon>
    </lineage>
</organism>
<dbReference type="PANTHER" id="PTHR30193:SF44">
    <property type="entry name" value="LACTOSE TRANSPORT SYSTEM PERMEASE PROTEIN LACF"/>
    <property type="match status" value="1"/>
</dbReference>
<feature type="domain" description="ABC transmembrane type-1" evidence="8">
    <location>
        <begin position="66"/>
        <end position="282"/>
    </location>
</feature>
<gene>
    <name evidence="9" type="ORF">BSZ40_04635</name>
</gene>
<dbReference type="InterPro" id="IPR000515">
    <property type="entry name" value="MetI-like"/>
</dbReference>
<dbReference type="PROSITE" id="PS50928">
    <property type="entry name" value="ABC_TM1"/>
    <property type="match status" value="1"/>
</dbReference>
<evidence type="ECO:0000313" key="10">
    <source>
        <dbReference type="Proteomes" id="UP000185612"/>
    </source>
</evidence>
<dbReference type="RefSeq" id="WP_073823740.1">
    <property type="nucleotide sequence ID" value="NZ_JAUNKL010000031.1"/>
</dbReference>
<dbReference type="InterPro" id="IPR051393">
    <property type="entry name" value="ABC_transporter_permease"/>
</dbReference>
<keyword evidence="2 7" id="KW-0813">Transport</keyword>
<dbReference type="GO" id="GO:0005886">
    <property type="term" value="C:plasma membrane"/>
    <property type="evidence" value="ECO:0007669"/>
    <property type="project" value="UniProtKB-SubCell"/>
</dbReference>
<evidence type="ECO:0000256" key="3">
    <source>
        <dbReference type="ARBA" id="ARBA00022475"/>
    </source>
</evidence>
<comment type="subcellular location">
    <subcellularLocation>
        <location evidence="1 7">Cell membrane</location>
        <topology evidence="1 7">Multi-pass membrane protein</topology>
    </subcellularLocation>
</comment>
<evidence type="ECO:0000256" key="2">
    <source>
        <dbReference type="ARBA" id="ARBA00022448"/>
    </source>
</evidence>
<keyword evidence="6 7" id="KW-0472">Membrane</keyword>
<dbReference type="SUPFAM" id="SSF160964">
    <property type="entry name" value="MalF N-terminal region-like"/>
    <property type="match status" value="1"/>
</dbReference>
<evidence type="ECO:0000256" key="6">
    <source>
        <dbReference type="ARBA" id="ARBA00023136"/>
    </source>
</evidence>
<feature type="transmembrane region" description="Helical" evidence="7">
    <location>
        <begin position="103"/>
        <end position="123"/>
    </location>
</feature>
<dbReference type="AlphaFoldDB" id="A0A1Q5PX70"/>
<feature type="transmembrane region" description="Helical" evidence="7">
    <location>
        <begin position="151"/>
        <end position="176"/>
    </location>
</feature>
<accession>A0A1Q5PX70</accession>
<comment type="caution">
    <text evidence="9">The sequence shown here is derived from an EMBL/GenBank/DDBJ whole genome shotgun (WGS) entry which is preliminary data.</text>
</comment>
<keyword evidence="3" id="KW-1003">Cell membrane</keyword>
<dbReference type="STRING" id="52770.BSZ40_04635"/>
<dbReference type="Gene3D" id="1.10.3720.10">
    <property type="entry name" value="MetI-like"/>
    <property type="match status" value="1"/>
</dbReference>
<dbReference type="OrthoDB" id="3265694at2"/>
<dbReference type="InterPro" id="IPR035906">
    <property type="entry name" value="MetI-like_sf"/>
</dbReference>
<dbReference type="CDD" id="cd06261">
    <property type="entry name" value="TM_PBP2"/>
    <property type="match status" value="1"/>
</dbReference>
<keyword evidence="10" id="KW-1185">Reference proteome</keyword>
<dbReference type="Proteomes" id="UP000185612">
    <property type="component" value="Unassembled WGS sequence"/>
</dbReference>
<evidence type="ECO:0000256" key="4">
    <source>
        <dbReference type="ARBA" id="ARBA00022692"/>
    </source>
</evidence>
<feature type="transmembrane region" description="Helical" evidence="7">
    <location>
        <begin position="69"/>
        <end position="91"/>
    </location>
</feature>
<dbReference type="SUPFAM" id="SSF161098">
    <property type="entry name" value="MetI-like"/>
    <property type="match status" value="1"/>
</dbReference>
<reference evidence="10" key="1">
    <citation type="submission" date="2016-12" db="EMBL/GenBank/DDBJ databases">
        <authorList>
            <person name="Meng X."/>
        </authorList>
    </citation>
    <scope>NUCLEOTIDE SEQUENCE [LARGE SCALE GENOMIC DNA]</scope>
    <source>
        <strain evidence="10">DSM 20732</strain>
    </source>
</reference>
<name>A0A1Q5PX70_9ACTO</name>
<feature type="transmembrane region" description="Helical" evidence="7">
    <location>
        <begin position="261"/>
        <end position="285"/>
    </location>
</feature>
<dbReference type="EMBL" id="MQVS01000003">
    <property type="protein sequence ID" value="OKL52191.1"/>
    <property type="molecule type" value="Genomic_DNA"/>
</dbReference>
<keyword evidence="4 7" id="KW-0812">Transmembrane</keyword>
<evidence type="ECO:0000256" key="5">
    <source>
        <dbReference type="ARBA" id="ARBA00022989"/>
    </source>
</evidence>
<evidence type="ECO:0000256" key="1">
    <source>
        <dbReference type="ARBA" id="ARBA00004651"/>
    </source>
</evidence>
<keyword evidence="5 7" id="KW-1133">Transmembrane helix</keyword>
<dbReference type="PANTHER" id="PTHR30193">
    <property type="entry name" value="ABC TRANSPORTER PERMEASE PROTEIN"/>
    <property type="match status" value="1"/>
</dbReference>
<proteinExistence type="inferred from homology"/>
<dbReference type="Pfam" id="PF00528">
    <property type="entry name" value="BPD_transp_1"/>
    <property type="match status" value="1"/>
</dbReference>
<feature type="transmembrane region" description="Helical" evidence="7">
    <location>
        <begin position="206"/>
        <end position="226"/>
    </location>
</feature>
<feature type="transmembrane region" description="Helical" evidence="7">
    <location>
        <begin position="7"/>
        <end position="29"/>
    </location>
</feature>
<dbReference type="GO" id="GO:0055085">
    <property type="term" value="P:transmembrane transport"/>
    <property type="evidence" value="ECO:0007669"/>
    <property type="project" value="InterPro"/>
</dbReference>
<evidence type="ECO:0000256" key="7">
    <source>
        <dbReference type="RuleBase" id="RU363032"/>
    </source>
</evidence>
<evidence type="ECO:0000259" key="8">
    <source>
        <dbReference type="PROSITE" id="PS50928"/>
    </source>
</evidence>
<sequence>MNSNHRFTPWILVAPAVTWVLVFAIWPFLRTIYTAFTNARPLRPGRWVGLENFQKLFDDPSFTYALTTVAIYVVVCVPLLTILPLLVALLMEKNLPFISAFRTTAYFPVVASVVVVGIIWGWMFDSRGIINQSLSALGLIDKPVPFLVERWWIIAVAISLTVWKGLGYYMVVYLAALGNVSPELHEAAAIDGAGTLRRFFHVTLPGVRNAMFLVAALIATSAMRIFTELYVLTNGKGGPGGQAQSLVMMVQNVGKGINGKLGYASAISVVLFLLTFIPLLLVAYVNQADQIAARRASKRAKRERKQEGAR</sequence>
<protein>
    <submittedName>
        <fullName evidence="9">ABC transporter permease</fullName>
    </submittedName>
</protein>
<dbReference type="InParanoid" id="A0A1Q5PX70"/>